<evidence type="ECO:0000256" key="1">
    <source>
        <dbReference type="SAM" id="MobiDB-lite"/>
    </source>
</evidence>
<dbReference type="AlphaFoldDB" id="A0A9D4TAE8"/>
<name>A0A9D4TAE8_RHISA</name>
<accession>A0A9D4TAE8</accession>
<evidence type="ECO:0000313" key="2">
    <source>
        <dbReference type="EMBL" id="KAH7983843.1"/>
    </source>
</evidence>
<proteinExistence type="predicted"/>
<feature type="region of interest" description="Disordered" evidence="1">
    <location>
        <begin position="55"/>
        <end position="124"/>
    </location>
</feature>
<protein>
    <submittedName>
        <fullName evidence="2">Uncharacterized protein</fullName>
    </submittedName>
</protein>
<organism evidence="2 3">
    <name type="scientific">Rhipicephalus sanguineus</name>
    <name type="common">Brown dog tick</name>
    <name type="synonym">Ixodes sanguineus</name>
    <dbReference type="NCBI Taxonomy" id="34632"/>
    <lineage>
        <taxon>Eukaryota</taxon>
        <taxon>Metazoa</taxon>
        <taxon>Ecdysozoa</taxon>
        <taxon>Arthropoda</taxon>
        <taxon>Chelicerata</taxon>
        <taxon>Arachnida</taxon>
        <taxon>Acari</taxon>
        <taxon>Parasitiformes</taxon>
        <taxon>Ixodida</taxon>
        <taxon>Ixodoidea</taxon>
        <taxon>Ixodidae</taxon>
        <taxon>Rhipicephalinae</taxon>
        <taxon>Rhipicephalus</taxon>
        <taxon>Rhipicephalus</taxon>
    </lineage>
</organism>
<feature type="compositionally biased region" description="Basic and acidic residues" evidence="1">
    <location>
        <begin position="75"/>
        <end position="91"/>
    </location>
</feature>
<sequence>MAVVRRRRQVTTMNARRRVCNGAAVNSASPEAYARHLSRKTATKASVVQEVVPGDATRTGGSFKRRSAVASSDDVGIKDEPPKAKTPRLEVQESGTTEVTDVYEVSAAPQAPAAVDTKRKDTGV</sequence>
<keyword evidence="3" id="KW-1185">Reference proteome</keyword>
<reference evidence="2" key="1">
    <citation type="journal article" date="2020" name="Cell">
        <title>Large-Scale Comparative Analyses of Tick Genomes Elucidate Their Genetic Diversity and Vector Capacities.</title>
        <authorList>
            <consortium name="Tick Genome and Microbiome Consortium (TIGMIC)"/>
            <person name="Jia N."/>
            <person name="Wang J."/>
            <person name="Shi W."/>
            <person name="Du L."/>
            <person name="Sun Y."/>
            <person name="Zhan W."/>
            <person name="Jiang J.F."/>
            <person name="Wang Q."/>
            <person name="Zhang B."/>
            <person name="Ji P."/>
            <person name="Bell-Sakyi L."/>
            <person name="Cui X.M."/>
            <person name="Yuan T.T."/>
            <person name="Jiang B.G."/>
            <person name="Yang W.F."/>
            <person name="Lam T.T."/>
            <person name="Chang Q.C."/>
            <person name="Ding S.J."/>
            <person name="Wang X.J."/>
            <person name="Zhu J.G."/>
            <person name="Ruan X.D."/>
            <person name="Zhao L."/>
            <person name="Wei J.T."/>
            <person name="Ye R.Z."/>
            <person name="Que T.C."/>
            <person name="Du C.H."/>
            <person name="Zhou Y.H."/>
            <person name="Cheng J.X."/>
            <person name="Dai P.F."/>
            <person name="Guo W.B."/>
            <person name="Han X.H."/>
            <person name="Huang E.J."/>
            <person name="Li L.F."/>
            <person name="Wei W."/>
            <person name="Gao Y.C."/>
            <person name="Liu J.Z."/>
            <person name="Shao H.Z."/>
            <person name="Wang X."/>
            <person name="Wang C.C."/>
            <person name="Yang T.C."/>
            <person name="Huo Q.B."/>
            <person name="Li W."/>
            <person name="Chen H.Y."/>
            <person name="Chen S.E."/>
            <person name="Zhou L.G."/>
            <person name="Ni X.B."/>
            <person name="Tian J.H."/>
            <person name="Sheng Y."/>
            <person name="Liu T."/>
            <person name="Pan Y.S."/>
            <person name="Xia L.Y."/>
            <person name="Li J."/>
            <person name="Zhao F."/>
            <person name="Cao W.C."/>
        </authorList>
    </citation>
    <scope>NUCLEOTIDE SEQUENCE</scope>
    <source>
        <strain evidence="2">Rsan-2018</strain>
    </source>
</reference>
<comment type="caution">
    <text evidence="2">The sequence shown here is derived from an EMBL/GenBank/DDBJ whole genome shotgun (WGS) entry which is preliminary data.</text>
</comment>
<evidence type="ECO:0000313" key="3">
    <source>
        <dbReference type="Proteomes" id="UP000821837"/>
    </source>
</evidence>
<dbReference type="Proteomes" id="UP000821837">
    <property type="component" value="Chromosome 1"/>
</dbReference>
<dbReference type="EMBL" id="JABSTV010001245">
    <property type="protein sequence ID" value="KAH7983843.1"/>
    <property type="molecule type" value="Genomic_DNA"/>
</dbReference>
<gene>
    <name evidence="2" type="ORF">HPB52_014714</name>
</gene>
<reference evidence="2" key="2">
    <citation type="submission" date="2021-09" db="EMBL/GenBank/DDBJ databases">
        <authorList>
            <person name="Jia N."/>
            <person name="Wang J."/>
            <person name="Shi W."/>
            <person name="Du L."/>
            <person name="Sun Y."/>
            <person name="Zhan W."/>
            <person name="Jiang J."/>
            <person name="Wang Q."/>
            <person name="Zhang B."/>
            <person name="Ji P."/>
            <person name="Sakyi L.B."/>
            <person name="Cui X."/>
            <person name="Yuan T."/>
            <person name="Jiang B."/>
            <person name="Yang W."/>
            <person name="Lam T.T.-Y."/>
            <person name="Chang Q."/>
            <person name="Ding S."/>
            <person name="Wang X."/>
            <person name="Zhu J."/>
            <person name="Ruan X."/>
            <person name="Zhao L."/>
            <person name="Wei J."/>
            <person name="Que T."/>
            <person name="Du C."/>
            <person name="Cheng J."/>
            <person name="Dai P."/>
            <person name="Han X."/>
            <person name="Huang E."/>
            <person name="Gao Y."/>
            <person name="Liu J."/>
            <person name="Shao H."/>
            <person name="Ye R."/>
            <person name="Li L."/>
            <person name="Wei W."/>
            <person name="Wang X."/>
            <person name="Wang C."/>
            <person name="Huo Q."/>
            <person name="Li W."/>
            <person name="Guo W."/>
            <person name="Chen H."/>
            <person name="Chen S."/>
            <person name="Zhou L."/>
            <person name="Zhou L."/>
            <person name="Ni X."/>
            <person name="Tian J."/>
            <person name="Zhou Y."/>
            <person name="Sheng Y."/>
            <person name="Liu T."/>
            <person name="Pan Y."/>
            <person name="Xia L."/>
            <person name="Li J."/>
            <person name="Zhao F."/>
            <person name="Cao W."/>
        </authorList>
    </citation>
    <scope>NUCLEOTIDE SEQUENCE</scope>
    <source>
        <strain evidence="2">Rsan-2018</strain>
        <tissue evidence="2">Larvae</tissue>
    </source>
</reference>